<dbReference type="AlphaFoldDB" id="A0A7D4BCR6"/>
<feature type="transmembrane region" description="Helical" evidence="2">
    <location>
        <begin position="559"/>
        <end position="580"/>
    </location>
</feature>
<organism evidence="3 4">
    <name type="scientific">Tenuifilum thalassicum</name>
    <dbReference type="NCBI Taxonomy" id="2590900"/>
    <lineage>
        <taxon>Bacteria</taxon>
        <taxon>Pseudomonadati</taxon>
        <taxon>Bacteroidota</taxon>
        <taxon>Bacteroidia</taxon>
        <taxon>Bacteroidales</taxon>
        <taxon>Tenuifilaceae</taxon>
        <taxon>Tenuifilum</taxon>
    </lineage>
</organism>
<proteinExistence type="predicted"/>
<name>A0A7D4BCR6_9BACT</name>
<feature type="transmembrane region" description="Helical" evidence="2">
    <location>
        <begin position="12"/>
        <end position="35"/>
    </location>
</feature>
<dbReference type="PANTHER" id="PTHR16214:SF3">
    <property type="entry name" value="TRANSMEMBRANE PROTEIN 260"/>
    <property type="match status" value="1"/>
</dbReference>
<dbReference type="Pfam" id="PF11028">
    <property type="entry name" value="TMEM260-like"/>
    <property type="match status" value="1"/>
</dbReference>
<feature type="transmembrane region" description="Helical" evidence="2">
    <location>
        <begin position="79"/>
        <end position="98"/>
    </location>
</feature>
<keyword evidence="2" id="KW-0812">Transmembrane</keyword>
<dbReference type="InterPro" id="IPR052724">
    <property type="entry name" value="GT117_domain-containing"/>
</dbReference>
<evidence type="ECO:0000313" key="4">
    <source>
        <dbReference type="Proteomes" id="UP000500961"/>
    </source>
</evidence>
<evidence type="ECO:0000256" key="1">
    <source>
        <dbReference type="PROSITE-ProRule" id="PRU00339"/>
    </source>
</evidence>
<feature type="transmembrane region" description="Helical" evidence="2">
    <location>
        <begin position="257"/>
        <end position="279"/>
    </location>
</feature>
<keyword evidence="2" id="KW-0472">Membrane</keyword>
<feature type="transmembrane region" description="Helical" evidence="2">
    <location>
        <begin position="55"/>
        <end position="72"/>
    </location>
</feature>
<evidence type="ECO:0000313" key="3">
    <source>
        <dbReference type="EMBL" id="QKG81120.1"/>
    </source>
</evidence>
<feature type="transmembrane region" description="Helical" evidence="2">
    <location>
        <begin position="147"/>
        <end position="165"/>
    </location>
</feature>
<dbReference type="Proteomes" id="UP000500961">
    <property type="component" value="Chromosome"/>
</dbReference>
<dbReference type="PANTHER" id="PTHR16214">
    <property type="entry name" value="TRANSMEMBRANE PROTEIN 260"/>
    <property type="match status" value="1"/>
</dbReference>
<dbReference type="PROSITE" id="PS50005">
    <property type="entry name" value="TPR"/>
    <property type="match status" value="1"/>
</dbReference>
<feature type="transmembrane region" description="Helical" evidence="2">
    <location>
        <begin position="592"/>
        <end position="609"/>
    </location>
</feature>
<gene>
    <name evidence="3" type="ORF">FHG85_12870</name>
</gene>
<feature type="transmembrane region" description="Helical" evidence="2">
    <location>
        <begin position="218"/>
        <end position="237"/>
    </location>
</feature>
<dbReference type="KEGG" id="ttz:FHG85_12870"/>
<feature type="transmembrane region" description="Helical" evidence="2">
    <location>
        <begin position="503"/>
        <end position="520"/>
    </location>
</feature>
<sequence>MEMTFRKANNITGWIVFAISAIVYLLTIEPTASFWDCGEFIATAFKLEVGHPPGAPLFMMIARFFSIFAPDVTKVAAMINIMSALASAFTILFLFWSITHLARKLVVGGSYEMTTGQLIAVLASGAVGALAYTFSDTFWFSAVEAEVYAMSSLFTAFVFWAILKWEEQADSPHSTRWLILIAYVMGLSIGVHLLNLLTIPAIAFIYYFKKYQPTRNGVIATLLISGVVLGSILYIIIPGTFKVGSWFDLVFVNSFGLPYNSGLLFYFILLFGSLAYGIYSSHKKGKVLLNTILLSVTVILIGYSSYMMIVIRAYADTPINENNPSNAFSLISYLNREQYGDRPLIYGQYYNAPVTSSEDVKNWVAKDGKYVKSYQKTVYEFDDRFKTIFPRMYSPQADHVAEYKKWANIEGRPVQVRTRDGGTETRYVPTFGENLLFFFRYQIGHMYLRYFMWNFVGRQNDVQSHGGVDNGNWISGIKPIDEIFLGNQDAIPDYMKNHPARNTYFFLPLILGLLGLFYQLQTKKDKKNFWVVFMLFFLTGVAIVVYLNQYPLQPRERDYAYAGSFYAFAIWIGLGTLAVYEWFRKKLSETPSAVVALALSMVVPVIMGVENWDDHDRSGRYVARDFAYNYLNSCEPNAILFTNGDNDTFPLWYAQEVEGIRTDVRIVNLSLLGTDWYIDQMKMKCYESDPVPIKMERDKYIMGKRDVVYVINRLNEPVELKQLMDFVLSDDPAKKYVVPGEDPIDYFPTNKIKLTVDKKKVLETGTVKAKDSSLIVDQMEWTLKGNYITKSALAILDIIANNNWERPIYFVSPFGDGDIGIAKYLQHEGFAYRLVPIESSANYLNVARIDSDILYDRLMNKFRWGRMNEPDVFIDHNIQRTSIVLKLRNSFSRLAGKLIEEGKKDSAMKVLDKAVELLPHSKFPYDFLMFGIIENYYKLNAIDKANRLVLDYANFANQNLRYYASLDEDLQRYYKDDIGIAAQTLQELSSVAETYGQNQVAIDIQKMIQTSLSAR</sequence>
<dbReference type="InterPro" id="IPR019734">
    <property type="entry name" value="TPR_rpt"/>
</dbReference>
<feature type="transmembrane region" description="Helical" evidence="2">
    <location>
        <begin position="291"/>
        <end position="315"/>
    </location>
</feature>
<feature type="repeat" description="TPR" evidence="1">
    <location>
        <begin position="888"/>
        <end position="921"/>
    </location>
</feature>
<feature type="transmembrane region" description="Helical" evidence="2">
    <location>
        <begin position="529"/>
        <end position="547"/>
    </location>
</feature>
<feature type="transmembrane region" description="Helical" evidence="2">
    <location>
        <begin position="118"/>
        <end position="135"/>
    </location>
</feature>
<keyword evidence="4" id="KW-1185">Reference proteome</keyword>
<keyword evidence="1" id="KW-0802">TPR repeat</keyword>
<dbReference type="EMBL" id="CP041345">
    <property type="protein sequence ID" value="QKG81120.1"/>
    <property type="molecule type" value="Genomic_DNA"/>
</dbReference>
<accession>A0A7D4BCR6</accession>
<dbReference type="InterPro" id="IPR021280">
    <property type="entry name" value="TMEM260-like"/>
</dbReference>
<protein>
    <submittedName>
        <fullName evidence="3">DUF2723 domain-containing protein</fullName>
    </submittedName>
</protein>
<reference evidence="3 4" key="1">
    <citation type="submission" date="2019-07" db="EMBL/GenBank/DDBJ databases">
        <title>Thalassofilum flectens gen. nov., sp. nov., a novel moderate thermophilic anaerobe from a shallow sea hot spring in Kunashir Island (Russia), representing a new family in the order Bacteroidales, and proposal of Thalassofilacea fam. nov.</title>
        <authorList>
            <person name="Kochetkova T.V."/>
            <person name="Podosokorskaya O.A."/>
            <person name="Novikov A."/>
            <person name="Elcheninov A.G."/>
            <person name="Toshchakov S.V."/>
            <person name="Kublanov I.V."/>
        </authorList>
    </citation>
    <scope>NUCLEOTIDE SEQUENCE [LARGE SCALE GENOMIC DNA]</scope>
    <source>
        <strain evidence="3 4">38-H</strain>
    </source>
</reference>
<keyword evidence="2" id="KW-1133">Transmembrane helix</keyword>
<evidence type="ECO:0000256" key="2">
    <source>
        <dbReference type="SAM" id="Phobius"/>
    </source>
</evidence>
<feature type="transmembrane region" description="Helical" evidence="2">
    <location>
        <begin position="177"/>
        <end position="206"/>
    </location>
</feature>